<dbReference type="Pfam" id="PF13671">
    <property type="entry name" value="AAA_33"/>
    <property type="match status" value="1"/>
</dbReference>
<name>A0ABT2Z5W1_9RHOB</name>
<dbReference type="Gene3D" id="3.40.50.300">
    <property type="entry name" value="P-loop containing nucleotide triphosphate hydrolases"/>
    <property type="match status" value="1"/>
</dbReference>
<proteinExistence type="predicted"/>
<dbReference type="Proteomes" id="UP001652503">
    <property type="component" value="Unassembled WGS sequence"/>
</dbReference>
<dbReference type="PANTHER" id="PTHR30050">
    <property type="entry name" value="CHROMOSOMAL REPLICATION INITIATOR PROTEIN DNAA"/>
    <property type="match status" value="1"/>
</dbReference>
<dbReference type="PANTHER" id="PTHR30050:SF5">
    <property type="entry name" value="DNAA REGULATORY INACTIVATOR HDA"/>
    <property type="match status" value="1"/>
</dbReference>
<dbReference type="SMART" id="SM00382">
    <property type="entry name" value="AAA"/>
    <property type="match status" value="1"/>
</dbReference>
<dbReference type="InterPro" id="IPR027417">
    <property type="entry name" value="P-loop_NTPase"/>
</dbReference>
<sequence length="228" mass="23964">MSRQLTFDLPVRPALGREDFFVSPANALALSVLDAPDAWPQGKMLLVGPEGAGKTHLAQVFAAATGALIVQSGDLTGAQVARLAQAPAVVVEDADRIAGTIAAETALFHLHNLALAEGRPLLLTAHSAPAHWRFALPDLASRLHATQIAVLEAPDDALLAAVLVKHFTDRQLRVPATLIPWLVARMDRSFAAARDIAARLDVQALSQGRPIGQKLAAEVLDSLGAGGQ</sequence>
<evidence type="ECO:0000259" key="1">
    <source>
        <dbReference type="SMART" id="SM00382"/>
    </source>
</evidence>
<feature type="domain" description="AAA+ ATPase" evidence="1">
    <location>
        <begin position="40"/>
        <end position="155"/>
    </location>
</feature>
<comment type="caution">
    <text evidence="2">The sequence shown here is derived from an EMBL/GenBank/DDBJ whole genome shotgun (WGS) entry which is preliminary data.</text>
</comment>
<dbReference type="SUPFAM" id="SSF52540">
    <property type="entry name" value="P-loop containing nucleoside triphosphate hydrolases"/>
    <property type="match status" value="1"/>
</dbReference>
<keyword evidence="3" id="KW-1185">Reference proteome</keyword>
<organism evidence="2 3">
    <name type="scientific">Albidovulum sediminicola</name>
    <dbReference type="NCBI Taxonomy" id="2984331"/>
    <lineage>
        <taxon>Bacteria</taxon>
        <taxon>Pseudomonadati</taxon>
        <taxon>Pseudomonadota</taxon>
        <taxon>Alphaproteobacteria</taxon>
        <taxon>Rhodobacterales</taxon>
        <taxon>Paracoccaceae</taxon>
        <taxon>Albidovulum</taxon>
    </lineage>
</organism>
<evidence type="ECO:0000313" key="2">
    <source>
        <dbReference type="EMBL" id="MCV2866478.1"/>
    </source>
</evidence>
<accession>A0ABT2Z5W1</accession>
<reference evidence="2 3" key="1">
    <citation type="submission" date="2022-10" db="EMBL/GenBank/DDBJ databases">
        <title>Defluviimonas sp. nov., isolated from ocean surface water.</title>
        <authorList>
            <person name="He W."/>
            <person name="Wang L."/>
            <person name="Zhang D.-F."/>
        </authorList>
    </citation>
    <scope>NUCLEOTIDE SEQUENCE [LARGE SCALE GENOMIC DNA]</scope>
    <source>
        <strain evidence="2 3">WL0075</strain>
    </source>
</reference>
<dbReference type="EMBL" id="JAOWLA010000019">
    <property type="protein sequence ID" value="MCV2866478.1"/>
    <property type="molecule type" value="Genomic_DNA"/>
</dbReference>
<dbReference type="RefSeq" id="WP_263723011.1">
    <property type="nucleotide sequence ID" value="NZ_JAOWLA010000019.1"/>
</dbReference>
<evidence type="ECO:0000313" key="3">
    <source>
        <dbReference type="Proteomes" id="UP001652503"/>
    </source>
</evidence>
<gene>
    <name evidence="2" type="ORF">OE647_17305</name>
</gene>
<dbReference type="InterPro" id="IPR003593">
    <property type="entry name" value="AAA+_ATPase"/>
</dbReference>
<dbReference type="Gene3D" id="1.10.8.60">
    <property type="match status" value="1"/>
</dbReference>
<protein>
    <submittedName>
        <fullName evidence="2">DnaA/Hda family protein</fullName>
    </submittedName>
</protein>